<keyword evidence="1" id="KW-1133">Transmembrane helix</keyword>
<dbReference type="Proteomes" id="UP000245207">
    <property type="component" value="Unassembled WGS sequence"/>
</dbReference>
<organism evidence="2 3">
    <name type="scientific">Artemisia annua</name>
    <name type="common">Sweet wormwood</name>
    <dbReference type="NCBI Taxonomy" id="35608"/>
    <lineage>
        <taxon>Eukaryota</taxon>
        <taxon>Viridiplantae</taxon>
        <taxon>Streptophyta</taxon>
        <taxon>Embryophyta</taxon>
        <taxon>Tracheophyta</taxon>
        <taxon>Spermatophyta</taxon>
        <taxon>Magnoliopsida</taxon>
        <taxon>eudicotyledons</taxon>
        <taxon>Gunneridae</taxon>
        <taxon>Pentapetalae</taxon>
        <taxon>asterids</taxon>
        <taxon>campanulids</taxon>
        <taxon>Asterales</taxon>
        <taxon>Asteraceae</taxon>
        <taxon>Asteroideae</taxon>
        <taxon>Anthemideae</taxon>
        <taxon>Artemisiinae</taxon>
        <taxon>Artemisia</taxon>
    </lineage>
</organism>
<feature type="transmembrane region" description="Helical" evidence="1">
    <location>
        <begin position="46"/>
        <end position="65"/>
    </location>
</feature>
<name>A0A2U1M1N9_ARTAN</name>
<proteinExistence type="predicted"/>
<comment type="caution">
    <text evidence="2">The sequence shown here is derived from an EMBL/GenBank/DDBJ whole genome shotgun (WGS) entry which is preliminary data.</text>
</comment>
<gene>
    <name evidence="2" type="ORF">CTI12_AA306670</name>
</gene>
<keyword evidence="1" id="KW-0472">Membrane</keyword>
<protein>
    <submittedName>
        <fullName evidence="2">Uncharacterized protein</fullName>
    </submittedName>
</protein>
<sequence length="82" mass="9071">MVPSVSGLEFVSCTCGCTKDIRWSKGLFALARLGSGRGIHQVRKVWSVWVSVLSLGSLLPSLITLQGLKRKMERKHAGYIRI</sequence>
<keyword evidence="3" id="KW-1185">Reference proteome</keyword>
<dbReference type="AlphaFoldDB" id="A0A2U1M1N9"/>
<keyword evidence="1" id="KW-0812">Transmembrane</keyword>
<evidence type="ECO:0000256" key="1">
    <source>
        <dbReference type="SAM" id="Phobius"/>
    </source>
</evidence>
<reference evidence="2 3" key="1">
    <citation type="journal article" date="2018" name="Mol. Plant">
        <title>The genome of Artemisia annua provides insight into the evolution of Asteraceae family and artemisinin biosynthesis.</title>
        <authorList>
            <person name="Shen Q."/>
            <person name="Zhang L."/>
            <person name="Liao Z."/>
            <person name="Wang S."/>
            <person name="Yan T."/>
            <person name="Shi P."/>
            <person name="Liu M."/>
            <person name="Fu X."/>
            <person name="Pan Q."/>
            <person name="Wang Y."/>
            <person name="Lv Z."/>
            <person name="Lu X."/>
            <person name="Zhang F."/>
            <person name="Jiang W."/>
            <person name="Ma Y."/>
            <person name="Chen M."/>
            <person name="Hao X."/>
            <person name="Li L."/>
            <person name="Tang Y."/>
            <person name="Lv G."/>
            <person name="Zhou Y."/>
            <person name="Sun X."/>
            <person name="Brodelius P.E."/>
            <person name="Rose J.K.C."/>
            <person name="Tang K."/>
        </authorList>
    </citation>
    <scope>NUCLEOTIDE SEQUENCE [LARGE SCALE GENOMIC DNA]</scope>
    <source>
        <strain evidence="3">cv. Huhao1</strain>
        <tissue evidence="2">Leaf</tissue>
    </source>
</reference>
<evidence type="ECO:0000313" key="2">
    <source>
        <dbReference type="EMBL" id="PWA55175.1"/>
    </source>
</evidence>
<dbReference type="EMBL" id="PKPP01006838">
    <property type="protein sequence ID" value="PWA55175.1"/>
    <property type="molecule type" value="Genomic_DNA"/>
</dbReference>
<evidence type="ECO:0000313" key="3">
    <source>
        <dbReference type="Proteomes" id="UP000245207"/>
    </source>
</evidence>
<accession>A0A2U1M1N9</accession>